<proteinExistence type="inferred from homology"/>
<dbReference type="RefSeq" id="WP_183415400.1">
    <property type="nucleotide sequence ID" value="NZ_JACHXA010000002.1"/>
</dbReference>
<keyword evidence="4" id="KW-1185">Reference proteome</keyword>
<dbReference type="InterPro" id="IPR014748">
    <property type="entry name" value="Enoyl-CoA_hydra_C"/>
</dbReference>
<gene>
    <name evidence="3" type="ORF">FHR98_000863</name>
</gene>
<dbReference type="Gene3D" id="1.10.12.10">
    <property type="entry name" value="Lyase 2-enoyl-coa Hydratase, Chain A, domain 2"/>
    <property type="match status" value="1"/>
</dbReference>
<dbReference type="InterPro" id="IPR001753">
    <property type="entry name" value="Enoyl-CoA_hydra/iso"/>
</dbReference>
<comment type="caution">
    <text evidence="3">The sequence shown here is derived from an EMBL/GenBank/DDBJ whole genome shotgun (WGS) entry which is preliminary data.</text>
</comment>
<name>A0A839SP58_9PROT</name>
<evidence type="ECO:0000313" key="4">
    <source>
        <dbReference type="Proteomes" id="UP000581135"/>
    </source>
</evidence>
<dbReference type="EMBL" id="JACHXA010000002">
    <property type="protein sequence ID" value="MBB3064591.1"/>
    <property type="molecule type" value="Genomic_DNA"/>
</dbReference>
<comment type="similarity">
    <text evidence="1">Belongs to the enoyl-CoA hydratase/isomerase family.</text>
</comment>
<dbReference type="PANTHER" id="PTHR11941">
    <property type="entry name" value="ENOYL-COA HYDRATASE-RELATED"/>
    <property type="match status" value="1"/>
</dbReference>
<dbReference type="CDD" id="cd06558">
    <property type="entry name" value="crotonase-like"/>
    <property type="match status" value="1"/>
</dbReference>
<evidence type="ECO:0000313" key="3">
    <source>
        <dbReference type="EMBL" id="MBB3064591.1"/>
    </source>
</evidence>
<accession>A0A839SP58</accession>
<dbReference type="Proteomes" id="UP000581135">
    <property type="component" value="Unassembled WGS sequence"/>
</dbReference>
<evidence type="ECO:0000256" key="2">
    <source>
        <dbReference type="ARBA" id="ARBA00023239"/>
    </source>
</evidence>
<sequence length="263" mass="28295">MAHDSENGILVRRNLHSATIYFKNPGRMNALSLEMWRQLGSQLGALSADPDLRCIVLRGTGGKAFASGADISEFPNVRANADQAKSYAENMKPALDHLHHCPLPTLSVIEGVCVGGGLELAALCDLRICNESARFGIPINRIGHVLPYPATAALVELIGRSNTLEILLEGRVFGAEEAKAMGLVNRVVPDDAIEDEASKMIDRIAAGAPIAARLHKKMAARVLSPTPITQADIDEAFSACDSDDYREGVAAFIEKRRPVFNGK</sequence>
<dbReference type="GO" id="GO:0016829">
    <property type="term" value="F:lyase activity"/>
    <property type="evidence" value="ECO:0007669"/>
    <property type="project" value="UniProtKB-KW"/>
</dbReference>
<protein>
    <submittedName>
        <fullName evidence="3">Enoyl-CoA hydratase/carnithine racemase</fullName>
    </submittedName>
</protein>
<evidence type="ECO:0000256" key="1">
    <source>
        <dbReference type="ARBA" id="ARBA00005254"/>
    </source>
</evidence>
<dbReference type="PANTHER" id="PTHR11941:SF54">
    <property type="entry name" value="ENOYL-COA HYDRATASE, MITOCHONDRIAL"/>
    <property type="match status" value="1"/>
</dbReference>
<dbReference type="Gene3D" id="3.90.226.10">
    <property type="entry name" value="2-enoyl-CoA Hydratase, Chain A, domain 1"/>
    <property type="match status" value="1"/>
</dbReference>
<dbReference type="SUPFAM" id="SSF52096">
    <property type="entry name" value="ClpP/crotonase"/>
    <property type="match status" value="1"/>
</dbReference>
<dbReference type="AlphaFoldDB" id="A0A839SP58"/>
<organism evidence="3 4">
    <name type="scientific">Limibacillus halophilus</name>
    <dbReference type="NCBI Taxonomy" id="1579333"/>
    <lineage>
        <taxon>Bacteria</taxon>
        <taxon>Pseudomonadati</taxon>
        <taxon>Pseudomonadota</taxon>
        <taxon>Alphaproteobacteria</taxon>
        <taxon>Rhodospirillales</taxon>
        <taxon>Rhodovibrionaceae</taxon>
        <taxon>Limibacillus</taxon>
    </lineage>
</organism>
<keyword evidence="2" id="KW-0456">Lyase</keyword>
<dbReference type="Pfam" id="PF00378">
    <property type="entry name" value="ECH_1"/>
    <property type="match status" value="1"/>
</dbReference>
<dbReference type="InterPro" id="IPR029045">
    <property type="entry name" value="ClpP/crotonase-like_dom_sf"/>
</dbReference>
<dbReference type="GO" id="GO:0006635">
    <property type="term" value="P:fatty acid beta-oxidation"/>
    <property type="evidence" value="ECO:0007669"/>
    <property type="project" value="TreeGrafter"/>
</dbReference>
<reference evidence="3 4" key="1">
    <citation type="submission" date="2020-08" db="EMBL/GenBank/DDBJ databases">
        <title>Genomic Encyclopedia of Type Strains, Phase III (KMG-III): the genomes of soil and plant-associated and newly described type strains.</title>
        <authorList>
            <person name="Whitman W."/>
        </authorList>
    </citation>
    <scope>NUCLEOTIDE SEQUENCE [LARGE SCALE GENOMIC DNA]</scope>
    <source>
        <strain evidence="3 4">CECT 8803</strain>
    </source>
</reference>